<dbReference type="PANTHER" id="PTHR24291">
    <property type="entry name" value="CYTOCHROME P450 FAMILY 4"/>
    <property type="match status" value="1"/>
</dbReference>
<dbReference type="SUPFAM" id="SSF48264">
    <property type="entry name" value="Cytochrome P450"/>
    <property type="match status" value="1"/>
</dbReference>
<feature type="transmembrane region" description="Helical" evidence="6">
    <location>
        <begin position="12"/>
        <end position="30"/>
    </location>
</feature>
<keyword evidence="3 4" id="KW-0408">Iron</keyword>
<dbReference type="InParanoid" id="A0A2P5HYX1"/>
<dbReference type="Pfam" id="PF00067">
    <property type="entry name" value="p450"/>
    <property type="match status" value="1"/>
</dbReference>
<dbReference type="GO" id="GO:0004497">
    <property type="term" value="F:monooxygenase activity"/>
    <property type="evidence" value="ECO:0007669"/>
    <property type="project" value="UniProtKB-KW"/>
</dbReference>
<dbReference type="PANTHER" id="PTHR24291:SF167">
    <property type="entry name" value="CYTOCHROME P450 MONOOXYGENASE GLIC"/>
    <property type="match status" value="1"/>
</dbReference>
<dbReference type="Gene3D" id="1.10.630.10">
    <property type="entry name" value="Cytochrome P450"/>
    <property type="match status" value="1"/>
</dbReference>
<keyword evidence="2 4" id="KW-0479">Metal-binding</keyword>
<dbReference type="GO" id="GO:0005506">
    <property type="term" value="F:iron ion binding"/>
    <property type="evidence" value="ECO:0007669"/>
    <property type="project" value="InterPro"/>
</dbReference>
<gene>
    <name evidence="7" type="ORF">DHEL01_v206177</name>
</gene>
<keyword evidence="4 5" id="KW-0349">Heme</keyword>
<dbReference type="InterPro" id="IPR017972">
    <property type="entry name" value="Cyt_P450_CS"/>
</dbReference>
<dbReference type="Proteomes" id="UP000094444">
    <property type="component" value="Unassembled WGS sequence"/>
</dbReference>
<dbReference type="AlphaFoldDB" id="A0A2P5HYX1"/>
<proteinExistence type="inferred from homology"/>
<dbReference type="GO" id="GO:0020037">
    <property type="term" value="F:heme binding"/>
    <property type="evidence" value="ECO:0007669"/>
    <property type="project" value="InterPro"/>
</dbReference>
<keyword evidence="6" id="KW-0812">Transmembrane</keyword>
<dbReference type="OrthoDB" id="2789670at2759"/>
<comment type="caution">
    <text evidence="7">The sequence shown here is derived from an EMBL/GenBank/DDBJ whole genome shotgun (WGS) entry which is preliminary data.</text>
</comment>
<dbReference type="EMBL" id="MAVT02000488">
    <property type="protein sequence ID" value="POS75435.1"/>
    <property type="molecule type" value="Genomic_DNA"/>
</dbReference>
<keyword evidence="5" id="KW-0560">Oxidoreductase</keyword>
<evidence type="ECO:0000256" key="2">
    <source>
        <dbReference type="ARBA" id="ARBA00022723"/>
    </source>
</evidence>
<dbReference type="InterPro" id="IPR002401">
    <property type="entry name" value="Cyt_P450_E_grp-I"/>
</dbReference>
<dbReference type="GO" id="GO:0016705">
    <property type="term" value="F:oxidoreductase activity, acting on paired donors, with incorporation or reduction of molecular oxygen"/>
    <property type="evidence" value="ECO:0007669"/>
    <property type="project" value="InterPro"/>
</dbReference>
<keyword evidence="5 7" id="KW-0503">Monooxygenase</keyword>
<evidence type="ECO:0000256" key="5">
    <source>
        <dbReference type="RuleBase" id="RU000461"/>
    </source>
</evidence>
<dbReference type="InterPro" id="IPR001128">
    <property type="entry name" value="Cyt_P450"/>
</dbReference>
<dbReference type="CDD" id="cd20615">
    <property type="entry name" value="CYP_GliC-like"/>
    <property type="match status" value="1"/>
</dbReference>
<evidence type="ECO:0000313" key="7">
    <source>
        <dbReference type="EMBL" id="POS75435.1"/>
    </source>
</evidence>
<protein>
    <submittedName>
        <fullName evidence="7">Cytochrome P450 monooxygenase</fullName>
    </submittedName>
</protein>
<dbReference type="PROSITE" id="PS00086">
    <property type="entry name" value="CYTOCHROME_P450"/>
    <property type="match status" value="1"/>
</dbReference>
<evidence type="ECO:0000256" key="4">
    <source>
        <dbReference type="PIRSR" id="PIRSR602401-1"/>
    </source>
</evidence>
<comment type="similarity">
    <text evidence="1 5">Belongs to the cytochrome P450 family.</text>
</comment>
<keyword evidence="6" id="KW-0472">Membrane</keyword>
<dbReference type="PRINTS" id="PR00463">
    <property type="entry name" value="EP450I"/>
</dbReference>
<reference evidence="7" key="1">
    <citation type="submission" date="2017-09" db="EMBL/GenBank/DDBJ databases">
        <title>Polyketide synthases of a Diaporthe helianthi virulent isolate.</title>
        <authorList>
            <person name="Baroncelli R."/>
        </authorList>
    </citation>
    <scope>NUCLEOTIDE SEQUENCE [LARGE SCALE GENOMIC DNA]</scope>
    <source>
        <strain evidence="7">7/96</strain>
    </source>
</reference>
<evidence type="ECO:0000256" key="6">
    <source>
        <dbReference type="SAM" id="Phobius"/>
    </source>
</evidence>
<dbReference type="STRING" id="158607.A0A2P5HYX1"/>
<keyword evidence="8" id="KW-1185">Reference proteome</keyword>
<accession>A0A2P5HYX1</accession>
<organism evidence="7 8">
    <name type="scientific">Diaporthe helianthi</name>
    <dbReference type="NCBI Taxonomy" id="158607"/>
    <lineage>
        <taxon>Eukaryota</taxon>
        <taxon>Fungi</taxon>
        <taxon>Dikarya</taxon>
        <taxon>Ascomycota</taxon>
        <taxon>Pezizomycotina</taxon>
        <taxon>Sordariomycetes</taxon>
        <taxon>Sordariomycetidae</taxon>
        <taxon>Diaporthales</taxon>
        <taxon>Diaporthaceae</taxon>
        <taxon>Diaporthe</taxon>
    </lineage>
</organism>
<evidence type="ECO:0000313" key="8">
    <source>
        <dbReference type="Proteomes" id="UP000094444"/>
    </source>
</evidence>
<keyword evidence="6" id="KW-1133">Transmembrane helix</keyword>
<sequence length="547" mass="61189">MYLYSQLSFITWPQTIVAVVAGVTAAVILARNTFLGRILNRLLSRLIHFWLIRKYPLTSASDGRSIATCPYNWPNGQGDIGKFLEGERNSKIWGSTHGSVYRIWNGMTPEIVLSDPADVQVVFRDSHNHTKAINNDAGWLMGELLGRCLGLISGDPYQSVKSATTPLFTHRAAGLHFQRISSAISAYLDGPEMQERLGRGVLNPVADLRMLPFWIIAGILYGNHLGSQFKAELESLVILREFLWARMIKGGSTRFSWSQYLRIETTRVLLEYKRRWSKFNQDAKDLCLRSGEEKALIVSMYEAVAQGSMEMDQLLQTIDEMLFANLDVTMGGVSWNLLFLAAHQEVQYQIREEMGQARGKGRLPHHPTTARGSSWDEYVQSSSTMLAAAVLESARLKPLAAFTVPQSAPTARVVGGGFVVPAGTNFVVDTHAVNIANPFWGADGGIYRPSRFLGSKASSELRYQYWRFGFGPRQCLGKFVVELMVRLLVAHLVEGYRLEMTEATSWDKNPDTWIMHPDTEIRCQKLCAIAKASSLVGETRNEEKISG</sequence>
<name>A0A2P5HYX1_DIAHE</name>
<evidence type="ECO:0000256" key="1">
    <source>
        <dbReference type="ARBA" id="ARBA00010617"/>
    </source>
</evidence>
<dbReference type="InterPro" id="IPR036396">
    <property type="entry name" value="Cyt_P450_sf"/>
</dbReference>
<evidence type="ECO:0000256" key="3">
    <source>
        <dbReference type="ARBA" id="ARBA00023004"/>
    </source>
</evidence>
<feature type="binding site" description="axial binding residue" evidence="4">
    <location>
        <position position="475"/>
    </location>
    <ligand>
        <name>heme</name>
        <dbReference type="ChEBI" id="CHEBI:30413"/>
    </ligand>
    <ligandPart>
        <name>Fe</name>
        <dbReference type="ChEBI" id="CHEBI:18248"/>
    </ligandPart>
</feature>
<comment type="cofactor">
    <cofactor evidence="4">
        <name>heme</name>
        <dbReference type="ChEBI" id="CHEBI:30413"/>
    </cofactor>
</comment>
<dbReference type="InterPro" id="IPR050196">
    <property type="entry name" value="Cytochrome_P450_Monoox"/>
</dbReference>